<evidence type="ECO:0000313" key="14">
    <source>
        <dbReference type="Proteomes" id="UP000219252"/>
    </source>
</evidence>
<evidence type="ECO:0000256" key="1">
    <source>
        <dbReference type="ARBA" id="ARBA00004726"/>
    </source>
</evidence>
<evidence type="ECO:0000313" key="13">
    <source>
        <dbReference type="EMBL" id="SOC44505.1"/>
    </source>
</evidence>
<dbReference type="PANTHER" id="PTHR22749">
    <property type="entry name" value="RIBOFLAVIN KINASE/FMN ADENYLYLTRANSFERASE"/>
    <property type="match status" value="1"/>
</dbReference>
<dbReference type="GO" id="GO:0008531">
    <property type="term" value="F:riboflavin kinase activity"/>
    <property type="evidence" value="ECO:0007669"/>
    <property type="project" value="TreeGrafter"/>
</dbReference>
<dbReference type="GO" id="GO:0006747">
    <property type="term" value="P:FAD biosynthetic process"/>
    <property type="evidence" value="ECO:0007669"/>
    <property type="project" value="UniProtKB-UniPathway"/>
</dbReference>
<keyword evidence="6 13" id="KW-0808">Transferase</keyword>
<dbReference type="PANTHER" id="PTHR22749:SF6">
    <property type="entry name" value="RIBOFLAVIN KINASE"/>
    <property type="match status" value="1"/>
</dbReference>
<evidence type="ECO:0000259" key="12">
    <source>
        <dbReference type="Pfam" id="PF06574"/>
    </source>
</evidence>
<dbReference type="GO" id="GO:0009398">
    <property type="term" value="P:FMN biosynthetic process"/>
    <property type="evidence" value="ECO:0007669"/>
    <property type="project" value="TreeGrafter"/>
</dbReference>
<organism evidence="13 14">
    <name type="scientific">Ureibacillus acetophenoni</name>
    <dbReference type="NCBI Taxonomy" id="614649"/>
    <lineage>
        <taxon>Bacteria</taxon>
        <taxon>Bacillati</taxon>
        <taxon>Bacillota</taxon>
        <taxon>Bacilli</taxon>
        <taxon>Bacillales</taxon>
        <taxon>Caryophanaceae</taxon>
        <taxon>Ureibacillus</taxon>
    </lineage>
</organism>
<accession>A0A285URG6</accession>
<reference evidence="14" key="1">
    <citation type="submission" date="2017-08" db="EMBL/GenBank/DDBJ databases">
        <authorList>
            <person name="Varghese N."/>
            <person name="Submissions S."/>
        </authorList>
    </citation>
    <scope>NUCLEOTIDE SEQUENCE [LARGE SCALE GENOMIC DNA]</scope>
    <source>
        <strain evidence="14">JC23</strain>
    </source>
</reference>
<keyword evidence="8" id="KW-0547">Nucleotide-binding</keyword>
<evidence type="ECO:0000256" key="4">
    <source>
        <dbReference type="ARBA" id="ARBA00022630"/>
    </source>
</evidence>
<keyword evidence="7 13" id="KW-0548">Nucleotidyltransferase</keyword>
<name>A0A285URG6_9BACL</name>
<evidence type="ECO:0000256" key="3">
    <source>
        <dbReference type="ARBA" id="ARBA00012393"/>
    </source>
</evidence>
<dbReference type="InterPro" id="IPR023468">
    <property type="entry name" value="Riboflavin_kinase"/>
</dbReference>
<comment type="pathway">
    <text evidence="1">Cofactor biosynthesis; FAD biosynthesis; FAD from FMN: step 1/1.</text>
</comment>
<comment type="similarity">
    <text evidence="2">Belongs to the RibF family.</text>
</comment>
<evidence type="ECO:0000256" key="7">
    <source>
        <dbReference type="ARBA" id="ARBA00022695"/>
    </source>
</evidence>
<dbReference type="SUPFAM" id="SSF52374">
    <property type="entry name" value="Nucleotidylyl transferase"/>
    <property type="match status" value="1"/>
</dbReference>
<keyword evidence="13" id="KW-0418">Kinase</keyword>
<keyword evidence="10" id="KW-0067">ATP-binding</keyword>
<keyword evidence="5" id="KW-0288">FMN</keyword>
<gene>
    <name evidence="13" type="ORF">SAMN05877842_1215</name>
</gene>
<dbReference type="UniPathway" id="UPA00277">
    <property type="reaction ID" value="UER00407"/>
</dbReference>
<evidence type="ECO:0000256" key="6">
    <source>
        <dbReference type="ARBA" id="ARBA00022679"/>
    </source>
</evidence>
<dbReference type="Proteomes" id="UP000219252">
    <property type="component" value="Unassembled WGS sequence"/>
</dbReference>
<evidence type="ECO:0000256" key="11">
    <source>
        <dbReference type="ARBA" id="ARBA00049494"/>
    </source>
</evidence>
<evidence type="ECO:0000256" key="9">
    <source>
        <dbReference type="ARBA" id="ARBA00022827"/>
    </source>
</evidence>
<feature type="domain" description="FAD synthetase" evidence="12">
    <location>
        <begin position="12"/>
        <end position="155"/>
    </location>
</feature>
<dbReference type="EMBL" id="OBQC01000021">
    <property type="protein sequence ID" value="SOC44505.1"/>
    <property type="molecule type" value="Genomic_DNA"/>
</dbReference>
<protein>
    <recommendedName>
        <fullName evidence="3">FAD synthase</fullName>
        <ecNumber evidence="3">2.7.7.2</ecNumber>
    </recommendedName>
</protein>
<dbReference type="FunFam" id="3.40.50.620:FF:000021">
    <property type="entry name" value="Riboflavin biosynthesis protein"/>
    <property type="match status" value="1"/>
</dbReference>
<dbReference type="GO" id="GO:0005524">
    <property type="term" value="F:ATP binding"/>
    <property type="evidence" value="ECO:0007669"/>
    <property type="project" value="UniProtKB-KW"/>
</dbReference>
<proteinExistence type="inferred from homology"/>
<dbReference type="OrthoDB" id="9803667at2"/>
<comment type="catalytic activity">
    <reaction evidence="11">
        <text>FMN + ATP + H(+) = FAD + diphosphate</text>
        <dbReference type="Rhea" id="RHEA:17237"/>
        <dbReference type="ChEBI" id="CHEBI:15378"/>
        <dbReference type="ChEBI" id="CHEBI:30616"/>
        <dbReference type="ChEBI" id="CHEBI:33019"/>
        <dbReference type="ChEBI" id="CHEBI:57692"/>
        <dbReference type="ChEBI" id="CHEBI:58210"/>
        <dbReference type="EC" id="2.7.7.2"/>
    </reaction>
</comment>
<keyword evidence="4" id="KW-0285">Flavoprotein</keyword>
<evidence type="ECO:0000256" key="10">
    <source>
        <dbReference type="ARBA" id="ARBA00022840"/>
    </source>
</evidence>
<evidence type="ECO:0000256" key="8">
    <source>
        <dbReference type="ARBA" id="ARBA00022741"/>
    </source>
</evidence>
<dbReference type="GO" id="GO:0009231">
    <property type="term" value="P:riboflavin biosynthetic process"/>
    <property type="evidence" value="ECO:0007669"/>
    <property type="project" value="InterPro"/>
</dbReference>
<dbReference type="InterPro" id="IPR015864">
    <property type="entry name" value="FAD_synthase"/>
</dbReference>
<keyword evidence="9" id="KW-0274">FAD</keyword>
<keyword evidence="14" id="KW-1185">Reference proteome</keyword>
<dbReference type="EC" id="2.7.7.2" evidence="3"/>
<dbReference type="GO" id="GO:0003919">
    <property type="term" value="F:FMN adenylyltransferase activity"/>
    <property type="evidence" value="ECO:0007669"/>
    <property type="project" value="UniProtKB-EC"/>
</dbReference>
<evidence type="ECO:0000256" key="2">
    <source>
        <dbReference type="ARBA" id="ARBA00010214"/>
    </source>
</evidence>
<dbReference type="AlphaFoldDB" id="A0A285URG6"/>
<dbReference type="RefSeq" id="WP_097151124.1">
    <property type="nucleotide sequence ID" value="NZ_OBQC01000021.1"/>
</dbReference>
<dbReference type="Pfam" id="PF06574">
    <property type="entry name" value="FAD_syn"/>
    <property type="match status" value="1"/>
</dbReference>
<evidence type="ECO:0000256" key="5">
    <source>
        <dbReference type="ARBA" id="ARBA00022643"/>
    </source>
</evidence>
<dbReference type="InterPro" id="IPR014729">
    <property type="entry name" value="Rossmann-like_a/b/a_fold"/>
</dbReference>
<dbReference type="CDD" id="cd02064">
    <property type="entry name" value="FAD_synthetase_N"/>
    <property type="match status" value="1"/>
</dbReference>
<sequence>MEIYFNKSLEIPKSVIAIGTFDGVHRGHQTVLHELVNMSKIENVPSVVYTFDPPPKSYFQGVPVLTTLEEKISRIEQIGIDHLKVANFNEQYLKRSVDDFIEEIAKMNPLNIIVGNDFRFGHKRAGNVSLLSQYFKVTIMEPVCCKNGERISSTRIRKLIQEGNMEQANLLLDWRHKDSEILYT</sequence>
<dbReference type="Gene3D" id="3.40.50.620">
    <property type="entry name" value="HUPs"/>
    <property type="match status" value="1"/>
</dbReference>